<evidence type="ECO:0000256" key="4">
    <source>
        <dbReference type="ARBA" id="ARBA00008051"/>
    </source>
</evidence>
<keyword evidence="10 25" id="KW-0479">Metal-binding</keyword>
<feature type="transmembrane region" description="Helical" evidence="28">
    <location>
        <begin position="997"/>
        <end position="1017"/>
    </location>
</feature>
<dbReference type="NCBIfam" id="TIGR01494">
    <property type="entry name" value="ATPase_P-type"/>
    <property type="match status" value="2"/>
</dbReference>
<dbReference type="InterPro" id="IPR023299">
    <property type="entry name" value="ATPase_P-typ_cyto_dom_N"/>
</dbReference>
<dbReference type="InterPro" id="IPR053793">
    <property type="entry name" value="PB1-like"/>
</dbReference>
<evidence type="ECO:0000256" key="6">
    <source>
        <dbReference type="ARBA" id="ARBA00012189"/>
    </source>
</evidence>
<evidence type="ECO:0000256" key="7">
    <source>
        <dbReference type="ARBA" id="ARBA00022443"/>
    </source>
</evidence>
<dbReference type="InterPro" id="IPR008250">
    <property type="entry name" value="ATPase_P-typ_transduc_dom_A_sf"/>
</dbReference>
<reference evidence="30 31" key="1">
    <citation type="submission" date="2019-12" db="EMBL/GenBank/DDBJ databases">
        <authorList>
            <person name="Floudas D."/>
            <person name="Bentzer J."/>
            <person name="Ahren D."/>
            <person name="Johansson T."/>
            <person name="Persson P."/>
            <person name="Tunlid A."/>
        </authorList>
    </citation>
    <scope>NUCLEOTIDE SEQUENCE [LARGE SCALE GENOMIC DNA]</scope>
    <source>
        <strain evidence="30 31">CBS 102.39</strain>
    </source>
</reference>
<evidence type="ECO:0000256" key="12">
    <source>
        <dbReference type="ARBA" id="ARBA00022741"/>
    </source>
</evidence>
<dbReference type="PANTHER" id="PTHR24092">
    <property type="entry name" value="PROBABLE PHOSPHOLIPID-TRANSPORTING ATPASE"/>
    <property type="match status" value="1"/>
</dbReference>
<gene>
    <name evidence="30" type="ORF">D9613_000372</name>
</gene>
<feature type="binding site" evidence="24">
    <location>
        <position position="914"/>
    </location>
    <ligand>
        <name>ATP</name>
        <dbReference type="ChEBI" id="CHEBI:30616"/>
    </ligand>
</feature>
<evidence type="ECO:0000256" key="8">
    <source>
        <dbReference type="ARBA" id="ARBA00022490"/>
    </source>
</evidence>
<feature type="binding site" evidence="25">
    <location>
        <position position="524"/>
    </location>
    <ligand>
        <name>Mg(2+)</name>
        <dbReference type="ChEBI" id="CHEBI:18420"/>
    </ligand>
</feature>
<feature type="binding site" evidence="24">
    <location>
        <position position="806"/>
    </location>
    <ligand>
        <name>ATP</name>
        <dbReference type="ChEBI" id="CHEBI:30616"/>
    </ligand>
</feature>
<comment type="catalytic activity">
    <reaction evidence="22">
        <text>a 1,2-diacyl-sn-glycero-3-phospho-L-serine(out) + ATP + H2O = a 1,2-diacyl-sn-glycero-3-phospho-L-serine(in) + ADP + phosphate + H(+)</text>
        <dbReference type="Rhea" id="RHEA:38567"/>
        <dbReference type="ChEBI" id="CHEBI:15377"/>
        <dbReference type="ChEBI" id="CHEBI:15378"/>
        <dbReference type="ChEBI" id="CHEBI:30616"/>
        <dbReference type="ChEBI" id="CHEBI:43474"/>
        <dbReference type="ChEBI" id="CHEBI:57262"/>
        <dbReference type="ChEBI" id="CHEBI:456216"/>
    </reaction>
    <physiologicalReaction direction="left-to-right" evidence="22">
        <dbReference type="Rhea" id="RHEA:38568"/>
    </physiologicalReaction>
</comment>
<keyword evidence="14 24" id="KW-0067">ATP-binding</keyword>
<evidence type="ECO:0000259" key="29">
    <source>
        <dbReference type="PROSITE" id="PS51745"/>
    </source>
</evidence>
<dbReference type="FunFam" id="3.40.50.1000:FF:000010">
    <property type="entry name" value="Phospholipid-transporting ATPase"/>
    <property type="match status" value="1"/>
</dbReference>
<dbReference type="SUPFAM" id="SSF48452">
    <property type="entry name" value="TPR-like"/>
    <property type="match status" value="1"/>
</dbReference>
<feature type="binding site" evidence="24">
    <location>
        <position position="692"/>
    </location>
    <ligand>
        <name>ATP</name>
        <dbReference type="ChEBI" id="CHEBI:30616"/>
    </ligand>
</feature>
<dbReference type="SUPFAM" id="SSF81665">
    <property type="entry name" value="Calcium ATPase, transmembrane domain M"/>
    <property type="match status" value="1"/>
</dbReference>
<feature type="active site" description="4-aspartylphosphate intermediate" evidence="23">
    <location>
        <position position="522"/>
    </location>
</feature>
<keyword evidence="7" id="KW-0728">SH3 domain</keyword>
<keyword evidence="12 24" id="KW-0547">Nucleotide-binding</keyword>
<comment type="caution">
    <text evidence="30">The sequence shown here is derived from an EMBL/GenBank/DDBJ whole genome shotgun (WGS) entry which is preliminary data.</text>
</comment>
<comment type="catalytic activity">
    <reaction evidence="21">
        <text>a 1,2-diacyl-sn-glycero-3-phosphoethanolamine(out) + ATP + H2O = a 1,2-diacyl-sn-glycero-3-phosphoethanolamine(in) + ADP + phosphate + H(+)</text>
        <dbReference type="Rhea" id="RHEA:66132"/>
        <dbReference type="ChEBI" id="CHEBI:15377"/>
        <dbReference type="ChEBI" id="CHEBI:15378"/>
        <dbReference type="ChEBI" id="CHEBI:30616"/>
        <dbReference type="ChEBI" id="CHEBI:43474"/>
        <dbReference type="ChEBI" id="CHEBI:64612"/>
        <dbReference type="ChEBI" id="CHEBI:456216"/>
    </reaction>
    <physiologicalReaction direction="left-to-right" evidence="21">
        <dbReference type="Rhea" id="RHEA:66133"/>
    </physiologicalReaction>
</comment>
<dbReference type="PROSITE" id="PS50005">
    <property type="entry name" value="TPR"/>
    <property type="match status" value="1"/>
</dbReference>
<name>A0A8H4VU41_9AGAR</name>
<evidence type="ECO:0000313" key="30">
    <source>
        <dbReference type="EMBL" id="KAF4620370.1"/>
    </source>
</evidence>
<evidence type="ECO:0000256" key="13">
    <source>
        <dbReference type="ARBA" id="ARBA00022803"/>
    </source>
</evidence>
<evidence type="ECO:0000256" key="11">
    <source>
        <dbReference type="ARBA" id="ARBA00022737"/>
    </source>
</evidence>
<dbReference type="InterPro" id="IPR032631">
    <property type="entry name" value="P-type_ATPase_N"/>
</dbReference>
<dbReference type="Pfam" id="PF00122">
    <property type="entry name" value="E1-E2_ATPase"/>
    <property type="match status" value="1"/>
</dbReference>
<dbReference type="FunFam" id="3.40.1110.10:FF:000064">
    <property type="entry name" value="Phospholipid-transporting ATPase"/>
    <property type="match status" value="1"/>
</dbReference>
<dbReference type="Pfam" id="PF16209">
    <property type="entry name" value="PhoLip_ATPase_N"/>
    <property type="match status" value="1"/>
</dbReference>
<comment type="catalytic activity">
    <reaction evidence="20">
        <text>ATP + H2O + phospholipidSide 1 = ADP + phosphate + phospholipidSide 2.</text>
        <dbReference type="EC" id="7.6.2.1"/>
    </reaction>
</comment>
<feature type="binding site" evidence="24">
    <location>
        <position position="725"/>
    </location>
    <ligand>
        <name>ATP</name>
        <dbReference type="ChEBI" id="CHEBI:30616"/>
    </ligand>
</feature>
<dbReference type="SMART" id="SM00028">
    <property type="entry name" value="TPR"/>
    <property type="match status" value="3"/>
</dbReference>
<sequence length="1931" mass="214971">MTNPAARQQYQPANNGYPPSGTAGPYSDRSPQLIDPFFDDEDDNVPDSAFGRPAPMQSQESGLPLTRTAAPPAGFNAPSTSSGLPQGWNFDDDDFHSSSSSQFPGPPKPTRQKPSSSALSRLRAKQWKWPWTKEKVLTGERVVALNNSAANVEFCSNFVSTSKYNLATFLPKFLFEQFSKYANLFFLFTALIQQIPGVSPTQPYTTIVPLAVVLMASAFKEIQEDLKRHQSDSELNARKAKVLTPECTFVEKKWQDIQVGDVVRLDNNDFIPADMLLMTSSEPEGLCYIETSNLDGETNLKIKQATTHTAPLTNPTLINSLHGSLRSEQPNNSLYTYEGTLDLITDGGVPKQVPLGPDQVLLRGAQIRNTPWVYGLVVFTGHETKLMRNATAAPVKRTAVERQVNGQIVFLFILLLALSLGSTIGSSIRTWFFSSAQWYLFETSSLTGRAKGFIEDILTFIILYNNLIPISLIVTMEVVKYQQAQLINSDLDMYYAKTDTPALCRTSSLVEELGQIEYVFSDKTGTLTCNEMEFQCCSIAGTAYADVVDESKREGEDGKGGWKSFAELRDKMNSQINPFADHPSSSDFSGDHDRRIINEFLTLLAVCHTVIPEVQDGKMVYQASSPDEAALVAGAEQLGYQFHTRKPKSVFVNIGGQSLEFEILKVCEFNSTRKRMSTVVRCPDGTIKLYTKGADTVILERLSKNQPYTEATLSHLEDYATEGLRTLCIAYRDIPEAEYQQWSEIYNTAAATINGRGDALDAAAELIEKDLFLLGATAIEDKLQDGVPDTIHTLQMAGIKVWVLTGDRQETAINIGMSCRLISESMNLVIVNEENAQDTRDFLTKRLSAIKSQRSTGEQEDLALIIGEYFSLAQHFHIDNAPIDGKSLTFALEKELSKVFLELAIMCKAVICCRVSPLQKALVVKLVKKNQKSILLAIGDGANDVSMIQAAHVGVGISGVEGLQAARSADVAISQFRYLKKLLLVHGAWSYRRLSKLILYSFYKNIVLYMTQFWYSFFNNFSGQIAYESWTLTLYNVVFTVLPPLVIGIFDQFVSARFLDRYPQLYILGQKNEFFTRTAFWLWIINALYHSLMLYGFSVILFWGDLKLADGLDSGHWFWGTTLYLAVLLTVLGKAALISDLWTKYTVAAIPGSFIFTMLFLPLYAVVAPAIGFSKEYQGIVPRLWTNSIFYFVLILMPLFCLVRDFAWKYYRRTYSPLSYHIVQELQKYNIPDYRPRQEQFQKAIKKVRATQRMRRNRGFAFSQTENAGKQDQAKIIRAYDTSKTSARPTASLTPVFTPHEFEIRGTGIGALNARFSVTDARHTARGRHIILSQVVVVTRVVGRKRTDMVNIQDMVYHWRRGSSPSKKGSGALWAVVDSDEAGVIAGGHSKQQLETWAAALKAYDEEDFEKSLELFSRIADSSKILTNMGLIYATLGEHETAVERFIEATTLDQYLAVAYFQCGVSNFLLTRYDLATKDFEEALLYLRGNQAINYEQLGLKFRLFSAEVLFNKGLSQIYMGRIQEGLADMEEARKDKATDEHNVIDDAIQDRGEGYTVFSIPVGVLYRPSEKKLKNSTQRDYMGKAKLVASTDTSDVITTFSGSARLKAGISPAGLFLDRPDLLESPAAGSNLLRSATVPPVMPAAKLSEGPRSAGVERSKTTINVMPANRDGNRPVSPKDGGASAISRSNTQITPGRPSPNASIGGPVRGLSVRRPGGSPNNPTPQSAPVKGPRVTEFYDEYIDSYGDDNASPPVPTLQPAPDRVGAWARSNANPNYPPLNRSQSRSAPNSQYAPSSYGGTGSIRRKPTRRNTRATSRIQSTYEEEEEGYVSGEYDDGPFELTLIRVKLHYQDDIRGMTLTPDVPFAEFMDKVTAKFDKNVNGLGLKFKDEDGGKITLRDESDYELAIETARENSKGKSEGKLEIWCMDI</sequence>
<dbReference type="InterPro" id="IPR018303">
    <property type="entry name" value="ATPase_P-typ_P_site"/>
</dbReference>
<evidence type="ECO:0000256" key="28">
    <source>
        <dbReference type="SAM" id="Phobius"/>
    </source>
</evidence>
<feature type="binding site" evidence="25">
    <location>
        <position position="522"/>
    </location>
    <ligand>
        <name>Mg(2+)</name>
        <dbReference type="ChEBI" id="CHEBI:18420"/>
    </ligand>
</feature>
<accession>A0A8H4VU41</accession>
<feature type="region of interest" description="Disordered" evidence="27">
    <location>
        <begin position="1644"/>
        <end position="1835"/>
    </location>
</feature>
<feature type="region of interest" description="Disordered" evidence="27">
    <location>
        <begin position="1"/>
        <end position="121"/>
    </location>
</feature>
<keyword evidence="19 28" id="KW-0472">Membrane</keyword>
<keyword evidence="13 26" id="KW-0802">TPR repeat</keyword>
<dbReference type="EC" id="7.6.2.1" evidence="6"/>
<feature type="transmembrane region" description="Helical" evidence="28">
    <location>
        <begin position="1116"/>
        <end position="1137"/>
    </location>
</feature>
<dbReference type="Gene3D" id="2.70.150.10">
    <property type="entry name" value="Calcium-transporting ATPase, cytoplasmic transduction domain A"/>
    <property type="match status" value="1"/>
</dbReference>
<dbReference type="InterPro" id="IPR059000">
    <property type="entry name" value="ATPase_P-type_domA"/>
</dbReference>
<keyword evidence="18" id="KW-0333">Golgi apparatus</keyword>
<evidence type="ECO:0000256" key="22">
    <source>
        <dbReference type="ARBA" id="ARBA00051303"/>
    </source>
</evidence>
<evidence type="ECO:0000256" key="26">
    <source>
        <dbReference type="PROSITE-ProRule" id="PRU00339"/>
    </source>
</evidence>
<organism evidence="30 31">
    <name type="scientific">Agrocybe pediades</name>
    <dbReference type="NCBI Taxonomy" id="84607"/>
    <lineage>
        <taxon>Eukaryota</taxon>
        <taxon>Fungi</taxon>
        <taxon>Dikarya</taxon>
        <taxon>Basidiomycota</taxon>
        <taxon>Agaricomycotina</taxon>
        <taxon>Agaricomycetes</taxon>
        <taxon>Agaricomycetidae</taxon>
        <taxon>Agaricales</taxon>
        <taxon>Agaricineae</taxon>
        <taxon>Strophariaceae</taxon>
        <taxon>Agrocybe</taxon>
    </lineage>
</organism>
<dbReference type="GO" id="GO:0005886">
    <property type="term" value="C:plasma membrane"/>
    <property type="evidence" value="ECO:0007669"/>
    <property type="project" value="TreeGrafter"/>
</dbReference>
<dbReference type="InterPro" id="IPR023214">
    <property type="entry name" value="HAD_sf"/>
</dbReference>
<keyword evidence="8" id="KW-0963">Cytoplasm</keyword>
<feature type="compositionally biased region" description="Acidic residues" evidence="27">
    <location>
        <begin position="1739"/>
        <end position="1748"/>
    </location>
</feature>
<dbReference type="EMBL" id="JAACJL010000015">
    <property type="protein sequence ID" value="KAF4620370.1"/>
    <property type="molecule type" value="Genomic_DNA"/>
</dbReference>
<keyword evidence="17 28" id="KW-1133">Transmembrane helix</keyword>
<feature type="binding site" evidence="24">
    <location>
        <position position="524"/>
    </location>
    <ligand>
        <name>ATP</name>
        <dbReference type="ChEBI" id="CHEBI:30616"/>
    </ligand>
</feature>
<dbReference type="GO" id="GO:0016887">
    <property type="term" value="F:ATP hydrolysis activity"/>
    <property type="evidence" value="ECO:0007669"/>
    <property type="project" value="InterPro"/>
</dbReference>
<evidence type="ECO:0000256" key="2">
    <source>
        <dbReference type="ARBA" id="ARBA00004166"/>
    </source>
</evidence>
<evidence type="ECO:0000256" key="19">
    <source>
        <dbReference type="ARBA" id="ARBA00023136"/>
    </source>
</evidence>
<feature type="binding site" evidence="24">
    <location>
        <position position="628"/>
    </location>
    <ligand>
        <name>ATP</name>
        <dbReference type="ChEBI" id="CHEBI:30616"/>
    </ligand>
</feature>
<feature type="transmembrane region" description="Helical" evidence="28">
    <location>
        <begin position="1184"/>
        <end position="1203"/>
    </location>
</feature>
<dbReference type="GO" id="GO:0005524">
    <property type="term" value="F:ATP binding"/>
    <property type="evidence" value="ECO:0007669"/>
    <property type="project" value="UniProtKB-KW"/>
</dbReference>
<evidence type="ECO:0000256" key="20">
    <source>
        <dbReference type="ARBA" id="ARBA00034036"/>
    </source>
</evidence>
<dbReference type="InterPro" id="IPR001757">
    <property type="entry name" value="P_typ_ATPase"/>
</dbReference>
<dbReference type="Pfam" id="PF16212">
    <property type="entry name" value="PhoLip_ATPase_C"/>
    <property type="match status" value="1"/>
</dbReference>
<feature type="binding site" evidence="24">
    <location>
        <position position="920"/>
    </location>
    <ligand>
        <name>ATP</name>
        <dbReference type="ChEBI" id="CHEBI:30616"/>
    </ligand>
</feature>
<dbReference type="Pfam" id="PF13246">
    <property type="entry name" value="Cation_ATPase"/>
    <property type="match status" value="1"/>
</dbReference>
<keyword evidence="9 28" id="KW-0812">Transmembrane</keyword>
<feature type="binding site" evidence="24">
    <location>
        <position position="523"/>
    </location>
    <ligand>
        <name>ATP</name>
        <dbReference type="ChEBI" id="CHEBI:30616"/>
    </ligand>
</feature>
<dbReference type="Gene3D" id="3.10.20.90">
    <property type="entry name" value="Phosphatidylinositol 3-kinase Catalytic Subunit, Chain A, domain 1"/>
    <property type="match status" value="1"/>
</dbReference>
<dbReference type="GO" id="GO:0140326">
    <property type="term" value="F:ATPase-coupled intramembrane lipid transporter activity"/>
    <property type="evidence" value="ECO:0007669"/>
    <property type="project" value="UniProtKB-EC"/>
</dbReference>
<evidence type="ECO:0000313" key="31">
    <source>
        <dbReference type="Proteomes" id="UP000521872"/>
    </source>
</evidence>
<dbReference type="SMART" id="SM00666">
    <property type="entry name" value="PB1"/>
    <property type="match status" value="1"/>
</dbReference>
<evidence type="ECO:0000256" key="23">
    <source>
        <dbReference type="PIRSR" id="PIRSR606539-1"/>
    </source>
</evidence>
<dbReference type="SFLD" id="SFLDS00003">
    <property type="entry name" value="Haloacid_Dehalogenase"/>
    <property type="match status" value="1"/>
</dbReference>
<evidence type="ECO:0000256" key="18">
    <source>
        <dbReference type="ARBA" id="ARBA00023034"/>
    </source>
</evidence>
<keyword evidence="31" id="KW-1185">Reference proteome</keyword>
<dbReference type="Pfam" id="PF00564">
    <property type="entry name" value="PB1"/>
    <property type="match status" value="1"/>
</dbReference>
<dbReference type="InterPro" id="IPR006539">
    <property type="entry name" value="P-type_ATPase_IV"/>
</dbReference>
<feature type="compositionally biased region" description="Polar residues" evidence="27">
    <location>
        <begin position="1772"/>
        <end position="1796"/>
    </location>
</feature>
<feature type="binding site" evidence="24">
    <location>
        <position position="522"/>
    </location>
    <ligand>
        <name>ATP</name>
        <dbReference type="ChEBI" id="CHEBI:30616"/>
    </ligand>
</feature>
<dbReference type="PROSITE" id="PS00154">
    <property type="entry name" value="ATPASE_E1_E2"/>
    <property type="match status" value="1"/>
</dbReference>
<dbReference type="InterPro" id="IPR000270">
    <property type="entry name" value="PB1_dom"/>
</dbReference>
<proteinExistence type="inferred from homology"/>
<evidence type="ECO:0000256" key="25">
    <source>
        <dbReference type="PIRSR" id="PIRSR606539-3"/>
    </source>
</evidence>
<feature type="domain" description="PB1" evidence="29">
    <location>
        <begin position="1845"/>
        <end position="1931"/>
    </location>
</feature>
<feature type="binding site" evidence="25">
    <location>
        <position position="940"/>
    </location>
    <ligand>
        <name>Mg(2+)</name>
        <dbReference type="ChEBI" id="CHEBI:18420"/>
    </ligand>
</feature>
<keyword evidence="15 25" id="KW-0460">Magnesium</keyword>
<evidence type="ECO:0000256" key="3">
    <source>
        <dbReference type="ARBA" id="ARBA00004496"/>
    </source>
</evidence>
<evidence type="ECO:0000256" key="24">
    <source>
        <dbReference type="PIRSR" id="PIRSR606539-2"/>
    </source>
</evidence>
<dbReference type="CDD" id="cd02073">
    <property type="entry name" value="P-type_ATPase_APLT_Dnf-like"/>
    <property type="match status" value="1"/>
</dbReference>
<evidence type="ECO:0000256" key="27">
    <source>
        <dbReference type="SAM" id="MobiDB-lite"/>
    </source>
</evidence>
<dbReference type="GO" id="GO:0005802">
    <property type="term" value="C:trans-Golgi network"/>
    <property type="evidence" value="ECO:0007669"/>
    <property type="project" value="TreeGrafter"/>
</dbReference>
<dbReference type="SUPFAM" id="SSF81653">
    <property type="entry name" value="Calcium ATPase, transduction domain A"/>
    <property type="match status" value="1"/>
</dbReference>
<dbReference type="SUPFAM" id="SSF54277">
    <property type="entry name" value="CAD &amp; PB1 domains"/>
    <property type="match status" value="1"/>
</dbReference>
<dbReference type="SUPFAM" id="SSF56784">
    <property type="entry name" value="HAD-like"/>
    <property type="match status" value="1"/>
</dbReference>
<dbReference type="InterPro" id="IPR011990">
    <property type="entry name" value="TPR-like_helical_dom_sf"/>
</dbReference>
<dbReference type="SFLD" id="SFLDF00027">
    <property type="entry name" value="p-type_atpase"/>
    <property type="match status" value="1"/>
</dbReference>
<dbReference type="GO" id="GO:0045332">
    <property type="term" value="P:phospholipid translocation"/>
    <property type="evidence" value="ECO:0007669"/>
    <property type="project" value="TreeGrafter"/>
</dbReference>
<comment type="cofactor">
    <cofactor evidence="1 25">
        <name>Mg(2+)</name>
        <dbReference type="ChEBI" id="CHEBI:18420"/>
    </cofactor>
</comment>
<evidence type="ECO:0000256" key="9">
    <source>
        <dbReference type="ARBA" id="ARBA00022692"/>
    </source>
</evidence>
<feature type="transmembrane region" description="Helical" evidence="28">
    <location>
        <begin position="1037"/>
        <end position="1059"/>
    </location>
</feature>
<dbReference type="Gene3D" id="1.25.40.10">
    <property type="entry name" value="Tetratricopeptide repeat domain"/>
    <property type="match status" value="1"/>
</dbReference>
<feature type="binding site" evidence="24">
    <location>
        <position position="944"/>
    </location>
    <ligand>
        <name>ATP</name>
        <dbReference type="ChEBI" id="CHEBI:30616"/>
    </ligand>
</feature>
<feature type="compositionally biased region" description="Polar residues" evidence="27">
    <location>
        <begin position="1"/>
        <end position="14"/>
    </location>
</feature>
<protein>
    <recommendedName>
        <fullName evidence="6">P-type phospholipid transporter</fullName>
        <ecNumber evidence="6">7.6.2.1</ecNumber>
    </recommendedName>
</protein>
<feature type="transmembrane region" description="Helical" evidence="28">
    <location>
        <begin position="1149"/>
        <end position="1172"/>
    </location>
</feature>
<dbReference type="Gene3D" id="3.40.50.1000">
    <property type="entry name" value="HAD superfamily/HAD-like"/>
    <property type="match status" value="1"/>
</dbReference>
<dbReference type="InterPro" id="IPR036412">
    <property type="entry name" value="HAD-like_sf"/>
</dbReference>
<dbReference type="PANTHER" id="PTHR24092:SF150">
    <property type="entry name" value="PHOSPHOLIPID-TRANSPORTING ATPASE"/>
    <property type="match status" value="1"/>
</dbReference>
<feature type="transmembrane region" description="Helical" evidence="28">
    <location>
        <begin position="1080"/>
        <end position="1104"/>
    </location>
</feature>
<evidence type="ECO:0000256" key="15">
    <source>
        <dbReference type="ARBA" id="ARBA00022842"/>
    </source>
</evidence>
<feature type="binding site" evidence="24">
    <location>
        <position position="805"/>
    </location>
    <ligand>
        <name>ATP</name>
        <dbReference type="ChEBI" id="CHEBI:30616"/>
    </ligand>
</feature>
<evidence type="ECO:0000256" key="16">
    <source>
        <dbReference type="ARBA" id="ARBA00022967"/>
    </source>
</evidence>
<dbReference type="InterPro" id="IPR044492">
    <property type="entry name" value="P_typ_ATPase_HD_dom"/>
</dbReference>
<evidence type="ECO:0000256" key="1">
    <source>
        <dbReference type="ARBA" id="ARBA00001946"/>
    </source>
</evidence>
<dbReference type="FunFam" id="1.25.40.10:FF:000017">
    <property type="entry name" value="NADPH oxidase regulator NoxR"/>
    <property type="match status" value="1"/>
</dbReference>
<dbReference type="InterPro" id="IPR032630">
    <property type="entry name" value="P_typ_ATPase_c"/>
</dbReference>
<evidence type="ECO:0000256" key="14">
    <source>
        <dbReference type="ARBA" id="ARBA00022840"/>
    </source>
</evidence>
<dbReference type="PROSITE" id="PS51745">
    <property type="entry name" value="PB1"/>
    <property type="match status" value="1"/>
</dbReference>
<keyword evidence="11" id="KW-0677">Repeat</keyword>
<dbReference type="GO" id="GO:0032456">
    <property type="term" value="P:endocytic recycling"/>
    <property type="evidence" value="ECO:0007669"/>
    <property type="project" value="TreeGrafter"/>
</dbReference>
<dbReference type="SFLD" id="SFLDG00002">
    <property type="entry name" value="C1.7:_P-type_atpase_like"/>
    <property type="match status" value="1"/>
</dbReference>
<dbReference type="SUPFAM" id="SSF81660">
    <property type="entry name" value="Metal cation-transporting ATPase, ATP-binding domain N"/>
    <property type="match status" value="1"/>
</dbReference>
<feature type="binding site" evidence="24">
    <location>
        <position position="669"/>
    </location>
    <ligand>
        <name>ATP</name>
        <dbReference type="ChEBI" id="CHEBI:30616"/>
    </ligand>
</feature>
<dbReference type="InterPro" id="IPR023298">
    <property type="entry name" value="ATPase_P-typ_TM_dom_sf"/>
</dbReference>
<dbReference type="GO" id="GO:0006892">
    <property type="term" value="P:post-Golgi vesicle-mediated transport"/>
    <property type="evidence" value="ECO:0007669"/>
    <property type="project" value="TreeGrafter"/>
</dbReference>
<feature type="compositionally biased region" description="Acidic residues" evidence="27">
    <location>
        <begin position="1824"/>
        <end position="1835"/>
    </location>
</feature>
<dbReference type="NCBIfam" id="TIGR01652">
    <property type="entry name" value="ATPase-Plipid"/>
    <property type="match status" value="1"/>
</dbReference>
<comment type="similarity">
    <text evidence="5">Belongs to the cation transport ATPase (P-type) (TC 3.A.3) family. Type IV subfamily.</text>
</comment>
<feature type="binding site" evidence="24">
    <location>
        <position position="943"/>
    </location>
    <ligand>
        <name>ATP</name>
        <dbReference type="ChEBI" id="CHEBI:30616"/>
    </ligand>
</feature>
<comment type="subcellular location">
    <subcellularLocation>
        <location evidence="3">Cytoplasm</location>
    </subcellularLocation>
    <subcellularLocation>
        <location evidence="2">Golgi apparatus</location>
        <location evidence="2">trans-Golgi network membrane</location>
        <topology evidence="2">Multi-pass membrane protein</topology>
    </subcellularLocation>
</comment>
<feature type="compositionally biased region" description="Basic residues" evidence="27">
    <location>
        <begin position="1805"/>
        <end position="1814"/>
    </location>
</feature>
<evidence type="ECO:0000256" key="5">
    <source>
        <dbReference type="ARBA" id="ARBA00008109"/>
    </source>
</evidence>
<evidence type="ECO:0000256" key="10">
    <source>
        <dbReference type="ARBA" id="ARBA00022723"/>
    </source>
</evidence>
<evidence type="ECO:0000256" key="21">
    <source>
        <dbReference type="ARBA" id="ARBA00049128"/>
    </source>
</evidence>
<dbReference type="Proteomes" id="UP000521872">
    <property type="component" value="Unassembled WGS sequence"/>
</dbReference>
<feature type="repeat" description="TPR" evidence="26">
    <location>
        <begin position="1423"/>
        <end position="1456"/>
    </location>
</feature>
<feature type="transmembrane region" description="Helical" evidence="28">
    <location>
        <begin position="457"/>
        <end position="479"/>
    </location>
</feature>
<keyword evidence="16" id="KW-1278">Translocase</keyword>
<feature type="binding site" evidence="24">
    <location>
        <position position="807"/>
    </location>
    <ligand>
        <name>ATP</name>
        <dbReference type="ChEBI" id="CHEBI:30616"/>
    </ligand>
</feature>
<feature type="transmembrane region" description="Helical" evidence="28">
    <location>
        <begin position="408"/>
        <end position="432"/>
    </location>
</feature>
<evidence type="ECO:0000256" key="17">
    <source>
        <dbReference type="ARBA" id="ARBA00022989"/>
    </source>
</evidence>
<feature type="binding site" evidence="25">
    <location>
        <position position="944"/>
    </location>
    <ligand>
        <name>Mg(2+)</name>
        <dbReference type="ChEBI" id="CHEBI:18420"/>
    </ligand>
</feature>
<dbReference type="Gene3D" id="3.40.1110.10">
    <property type="entry name" value="Calcium-transporting ATPase, cytoplasmic domain N"/>
    <property type="match status" value="1"/>
</dbReference>
<comment type="similarity">
    <text evidence="4">Belongs to the NCF2/NOXA1 family.</text>
</comment>
<dbReference type="GO" id="GO:0000287">
    <property type="term" value="F:magnesium ion binding"/>
    <property type="evidence" value="ECO:0007669"/>
    <property type="project" value="InterPro"/>
</dbReference>
<dbReference type="InterPro" id="IPR019734">
    <property type="entry name" value="TPR_rpt"/>
</dbReference>
<dbReference type="FunFam" id="2.70.150.10:FF:000026">
    <property type="entry name" value="Phospholipid-transporting ATPase"/>
    <property type="match status" value="1"/>
</dbReference>